<evidence type="ECO:0000256" key="7">
    <source>
        <dbReference type="SAM" id="Phobius"/>
    </source>
</evidence>
<dbReference type="Proteomes" id="UP000242188">
    <property type="component" value="Unassembled WGS sequence"/>
</dbReference>
<keyword evidence="4 7" id="KW-0812">Transmembrane</keyword>
<feature type="transmembrane region" description="Helical" evidence="7">
    <location>
        <begin position="470"/>
        <end position="487"/>
    </location>
</feature>
<keyword evidence="5 7" id="KW-1133">Transmembrane helix</keyword>
<evidence type="ECO:0000313" key="8">
    <source>
        <dbReference type="EMBL" id="OWF56540.1"/>
    </source>
</evidence>
<evidence type="ECO:0000256" key="5">
    <source>
        <dbReference type="ARBA" id="ARBA00022989"/>
    </source>
</evidence>
<feature type="transmembrane region" description="Helical" evidence="7">
    <location>
        <begin position="507"/>
        <end position="527"/>
    </location>
</feature>
<sequence>MAQIPEKDNEITETAVTVDAGYDQKGAKEKGGGSVDTSGKLSDLLYSVEEVPPWGLCILLGFQHYLTAFGGIVTVPLILNGVFCIAEDRVGLSELIGTIFFCSGMATLLQTTLGVRLPIIQGGSFTFLTPTFALLSLPKWSCEYTEAANGLRNITDLPPYGSLGHQEIWHMRLREVQGAIMVASLFQVVIGFSGLMGVVLRFIGPLAVTPTVALIGLGLFPEAADLASKQWYIAVMTMVLIALFSQYLRNITLPRCGSYKLPIFKLFPVLIAMMSAWGICGILTAAGVFPTDQNGWGYEARTDTKLDVLRDSKWFRFPYPGQWGVPTVSTAGVFGMLAGVISSMIESVGDYIACARLSGAPPPPDHAVNRGIGMEGIGCILAGAWGSGSGTTSYSENIGAIGITKVGSRRVVQVGGCMMLILGCLGKFGALFVTIPDPVIGGMFLIMFGMVVSVGLSNLQFVDLSSSRNIFVLGTSLFFGLSFPVWIKDHPNSIDTGNEVVDQILSVLLGTNMFVGGVVGLVLDNTVPGTDEERGIKKWREITSVTGGNEKRSTVYDIPFIQPLLDKMACWRYVPMCPAFNGCRRRRHSGYVIEKSKSYVNEGFAANIDRESTAL</sequence>
<evidence type="ECO:0000256" key="4">
    <source>
        <dbReference type="ARBA" id="ARBA00022692"/>
    </source>
</evidence>
<feature type="transmembrane region" description="Helical" evidence="7">
    <location>
        <begin position="231"/>
        <end position="248"/>
    </location>
</feature>
<evidence type="ECO:0000256" key="2">
    <source>
        <dbReference type="ARBA" id="ARBA00008821"/>
    </source>
</evidence>
<dbReference type="STRING" id="6573.A0A210R693"/>
<dbReference type="PANTHER" id="PTHR11119">
    <property type="entry name" value="XANTHINE-URACIL / VITAMIN C PERMEASE FAMILY MEMBER"/>
    <property type="match status" value="1"/>
</dbReference>
<feature type="transmembrane region" description="Helical" evidence="7">
    <location>
        <begin position="62"/>
        <end position="83"/>
    </location>
</feature>
<feature type="transmembrane region" description="Helical" evidence="7">
    <location>
        <begin position="95"/>
        <end position="113"/>
    </location>
</feature>
<comment type="caution">
    <text evidence="8">The sequence shown here is derived from an EMBL/GenBank/DDBJ whole genome shotgun (WGS) entry which is preliminary data.</text>
</comment>
<proteinExistence type="inferred from homology"/>
<evidence type="ECO:0000256" key="3">
    <source>
        <dbReference type="ARBA" id="ARBA00022448"/>
    </source>
</evidence>
<dbReference type="AlphaFoldDB" id="A0A210R693"/>
<dbReference type="PROSITE" id="PS01116">
    <property type="entry name" value="XANTH_URACIL_PERMASE"/>
    <property type="match status" value="1"/>
</dbReference>
<feature type="transmembrane region" description="Helical" evidence="7">
    <location>
        <begin position="439"/>
        <end position="458"/>
    </location>
</feature>
<evidence type="ECO:0000256" key="1">
    <source>
        <dbReference type="ARBA" id="ARBA00004141"/>
    </source>
</evidence>
<reference evidence="8 9" key="1">
    <citation type="journal article" date="2017" name="Nat. Ecol. Evol.">
        <title>Scallop genome provides insights into evolution of bilaterian karyotype and development.</title>
        <authorList>
            <person name="Wang S."/>
            <person name="Zhang J."/>
            <person name="Jiao W."/>
            <person name="Li J."/>
            <person name="Xun X."/>
            <person name="Sun Y."/>
            <person name="Guo X."/>
            <person name="Huan P."/>
            <person name="Dong B."/>
            <person name="Zhang L."/>
            <person name="Hu X."/>
            <person name="Sun X."/>
            <person name="Wang J."/>
            <person name="Zhao C."/>
            <person name="Wang Y."/>
            <person name="Wang D."/>
            <person name="Huang X."/>
            <person name="Wang R."/>
            <person name="Lv J."/>
            <person name="Li Y."/>
            <person name="Zhang Z."/>
            <person name="Liu B."/>
            <person name="Lu W."/>
            <person name="Hui Y."/>
            <person name="Liang J."/>
            <person name="Zhou Z."/>
            <person name="Hou R."/>
            <person name="Li X."/>
            <person name="Liu Y."/>
            <person name="Li H."/>
            <person name="Ning X."/>
            <person name="Lin Y."/>
            <person name="Zhao L."/>
            <person name="Xing Q."/>
            <person name="Dou J."/>
            <person name="Li Y."/>
            <person name="Mao J."/>
            <person name="Guo H."/>
            <person name="Dou H."/>
            <person name="Li T."/>
            <person name="Mu C."/>
            <person name="Jiang W."/>
            <person name="Fu Q."/>
            <person name="Fu X."/>
            <person name="Miao Y."/>
            <person name="Liu J."/>
            <person name="Yu Q."/>
            <person name="Li R."/>
            <person name="Liao H."/>
            <person name="Li X."/>
            <person name="Kong Y."/>
            <person name="Jiang Z."/>
            <person name="Chourrout D."/>
            <person name="Li R."/>
            <person name="Bao Z."/>
        </authorList>
    </citation>
    <scope>NUCLEOTIDE SEQUENCE [LARGE SCALE GENOMIC DNA]</scope>
    <source>
        <strain evidence="8 9">PY_sf001</strain>
    </source>
</reference>
<feature type="transmembrane region" description="Helical" evidence="7">
    <location>
        <begin position="411"/>
        <end position="433"/>
    </location>
</feature>
<dbReference type="GO" id="GO:0022857">
    <property type="term" value="F:transmembrane transporter activity"/>
    <property type="evidence" value="ECO:0007669"/>
    <property type="project" value="InterPro"/>
</dbReference>
<comment type="similarity">
    <text evidence="2">Belongs to the nucleobase:cation symporter-2 (NCS2) (TC 2.A.40) family.</text>
</comment>
<gene>
    <name evidence="8" type="ORF">KP79_PYT00050</name>
</gene>
<feature type="transmembrane region" description="Helical" evidence="7">
    <location>
        <begin position="323"/>
        <end position="341"/>
    </location>
</feature>
<dbReference type="InterPro" id="IPR006043">
    <property type="entry name" value="NCS2"/>
</dbReference>
<dbReference type="EMBL" id="NEDP02000161">
    <property type="protein sequence ID" value="OWF56540.1"/>
    <property type="molecule type" value="Genomic_DNA"/>
</dbReference>
<feature type="transmembrane region" description="Helical" evidence="7">
    <location>
        <begin position="179"/>
        <end position="203"/>
    </location>
</feature>
<dbReference type="InterPro" id="IPR006042">
    <property type="entry name" value="Xan_ur_permease"/>
</dbReference>
<organism evidence="8 9">
    <name type="scientific">Mizuhopecten yessoensis</name>
    <name type="common">Japanese scallop</name>
    <name type="synonym">Patinopecten yessoensis</name>
    <dbReference type="NCBI Taxonomy" id="6573"/>
    <lineage>
        <taxon>Eukaryota</taxon>
        <taxon>Metazoa</taxon>
        <taxon>Spiralia</taxon>
        <taxon>Lophotrochozoa</taxon>
        <taxon>Mollusca</taxon>
        <taxon>Bivalvia</taxon>
        <taxon>Autobranchia</taxon>
        <taxon>Pteriomorphia</taxon>
        <taxon>Pectinida</taxon>
        <taxon>Pectinoidea</taxon>
        <taxon>Pectinidae</taxon>
        <taxon>Mizuhopecten</taxon>
    </lineage>
</organism>
<protein>
    <submittedName>
        <fullName evidence="8">Solute carrier family 23 member 2</fullName>
    </submittedName>
</protein>
<comment type="subcellular location">
    <subcellularLocation>
        <location evidence="1">Membrane</location>
        <topology evidence="1">Multi-pass membrane protein</topology>
    </subcellularLocation>
</comment>
<feature type="transmembrane region" description="Helical" evidence="7">
    <location>
        <begin position="269"/>
        <end position="289"/>
    </location>
</feature>
<dbReference type="GO" id="GO:0005886">
    <property type="term" value="C:plasma membrane"/>
    <property type="evidence" value="ECO:0007669"/>
    <property type="project" value="UniProtKB-ARBA"/>
</dbReference>
<dbReference type="Pfam" id="PF00860">
    <property type="entry name" value="Xan_ur_permease"/>
    <property type="match status" value="1"/>
</dbReference>
<keyword evidence="6 7" id="KW-0472">Membrane</keyword>
<keyword evidence="9" id="KW-1185">Reference proteome</keyword>
<keyword evidence="3" id="KW-0813">Transport</keyword>
<evidence type="ECO:0000313" key="9">
    <source>
        <dbReference type="Proteomes" id="UP000242188"/>
    </source>
</evidence>
<name>A0A210R693_MIZYE</name>
<dbReference type="OrthoDB" id="1641903at2759"/>
<evidence type="ECO:0000256" key="6">
    <source>
        <dbReference type="ARBA" id="ARBA00023136"/>
    </source>
</evidence>
<accession>A0A210R693</accession>